<dbReference type="AlphaFoldDB" id="A0A163I128"/>
<comment type="caution">
    <text evidence="1">The sequence shown here is derived from an EMBL/GenBank/DDBJ whole genome shotgun (WGS) entry which is preliminary data.</text>
</comment>
<protein>
    <submittedName>
        <fullName evidence="1">Uncharacterized protein</fullName>
    </submittedName>
</protein>
<keyword evidence="2" id="KW-1185">Reference proteome</keyword>
<accession>A0A163I128</accession>
<organism evidence="1 2">
    <name type="scientific">Didymella rabiei</name>
    <name type="common">Chickpea ascochyta blight fungus</name>
    <name type="synonym">Mycosphaerella rabiei</name>
    <dbReference type="NCBI Taxonomy" id="5454"/>
    <lineage>
        <taxon>Eukaryota</taxon>
        <taxon>Fungi</taxon>
        <taxon>Dikarya</taxon>
        <taxon>Ascomycota</taxon>
        <taxon>Pezizomycotina</taxon>
        <taxon>Dothideomycetes</taxon>
        <taxon>Pleosporomycetidae</taxon>
        <taxon>Pleosporales</taxon>
        <taxon>Pleosporineae</taxon>
        <taxon>Didymellaceae</taxon>
        <taxon>Ascochyta</taxon>
    </lineage>
</organism>
<reference evidence="1 2" key="1">
    <citation type="journal article" date="2016" name="Sci. Rep.">
        <title>Draft genome sequencing and secretome analysis of fungal phytopathogen Ascochyta rabiei provides insight into the necrotrophic effector repertoire.</title>
        <authorList>
            <person name="Verma S."/>
            <person name="Gazara R.K."/>
            <person name="Nizam S."/>
            <person name="Parween S."/>
            <person name="Chattopadhyay D."/>
            <person name="Verma P.K."/>
        </authorList>
    </citation>
    <scope>NUCLEOTIDE SEQUENCE [LARGE SCALE GENOMIC DNA]</scope>
    <source>
        <strain evidence="1 2">ArDII</strain>
    </source>
</reference>
<dbReference type="Proteomes" id="UP000076837">
    <property type="component" value="Unassembled WGS sequence"/>
</dbReference>
<evidence type="ECO:0000313" key="1">
    <source>
        <dbReference type="EMBL" id="KZM25555.1"/>
    </source>
</evidence>
<proteinExistence type="predicted"/>
<name>A0A163I128_DIDRA</name>
<sequence>MADVKIAYERDTGMLDPTPRRSHTRATYERNATELPLLPLPPGLRNLIFTHVLGGWEFALRGGLTG</sequence>
<evidence type="ECO:0000313" key="2">
    <source>
        <dbReference type="Proteomes" id="UP000076837"/>
    </source>
</evidence>
<gene>
    <name evidence="1" type="ORF">ST47_g3249</name>
</gene>
<dbReference type="EMBL" id="JYNV01000124">
    <property type="protein sequence ID" value="KZM25555.1"/>
    <property type="molecule type" value="Genomic_DNA"/>
</dbReference>